<gene>
    <name evidence="2" type="ORF">C0029_13910</name>
</gene>
<keyword evidence="3" id="KW-1185">Reference proteome</keyword>
<accession>A0AAP8SN45</accession>
<protein>
    <submittedName>
        <fullName evidence="2">Uncharacterized protein</fullName>
    </submittedName>
</protein>
<dbReference type="RefSeq" id="WP_102106362.1">
    <property type="nucleotide sequence ID" value="NZ_BMYL01000003.1"/>
</dbReference>
<sequence length="94" mass="10194">MAGPANCLCVLLADWDLLAELGSRGNQVSNESWEALTSGGSPFENAFADQDFWWEDFDPWFPLSTLPVARPLLAALCVPAWAVFTLGMGAYAVL</sequence>
<dbReference type="Proteomes" id="UP000235162">
    <property type="component" value="Unassembled WGS sequence"/>
</dbReference>
<name>A0AAP8SN45_9GAMM</name>
<feature type="transmembrane region" description="Helical" evidence="1">
    <location>
        <begin position="72"/>
        <end position="93"/>
    </location>
</feature>
<organism evidence="2 3">
    <name type="scientific">Halioglobus japonicus</name>
    <dbReference type="NCBI Taxonomy" id="930805"/>
    <lineage>
        <taxon>Bacteria</taxon>
        <taxon>Pseudomonadati</taxon>
        <taxon>Pseudomonadota</taxon>
        <taxon>Gammaproteobacteria</taxon>
        <taxon>Cellvibrionales</taxon>
        <taxon>Halieaceae</taxon>
        <taxon>Halioglobus</taxon>
    </lineage>
</organism>
<keyword evidence="1" id="KW-0472">Membrane</keyword>
<evidence type="ECO:0000313" key="3">
    <source>
        <dbReference type="Proteomes" id="UP000235162"/>
    </source>
</evidence>
<evidence type="ECO:0000313" key="2">
    <source>
        <dbReference type="EMBL" id="PLW85698.1"/>
    </source>
</evidence>
<comment type="caution">
    <text evidence="2">The sequence shown here is derived from an EMBL/GenBank/DDBJ whole genome shotgun (WGS) entry which is preliminary data.</text>
</comment>
<keyword evidence="1" id="KW-1133">Transmembrane helix</keyword>
<proteinExistence type="predicted"/>
<dbReference type="AlphaFoldDB" id="A0AAP8SN45"/>
<dbReference type="EMBL" id="PKUR01000003">
    <property type="protein sequence ID" value="PLW85698.1"/>
    <property type="molecule type" value="Genomic_DNA"/>
</dbReference>
<reference evidence="2 3" key="1">
    <citation type="submission" date="2018-01" db="EMBL/GenBank/DDBJ databases">
        <title>The draft genome sequence of Halioglobus japonicus S1-36.</title>
        <authorList>
            <person name="Du Z.-J."/>
            <person name="Shi M.-J."/>
        </authorList>
    </citation>
    <scope>NUCLEOTIDE SEQUENCE [LARGE SCALE GENOMIC DNA]</scope>
    <source>
        <strain evidence="2 3">S1-36</strain>
    </source>
</reference>
<keyword evidence="1" id="KW-0812">Transmembrane</keyword>
<evidence type="ECO:0000256" key="1">
    <source>
        <dbReference type="SAM" id="Phobius"/>
    </source>
</evidence>